<keyword evidence="1" id="KW-0472">Membrane</keyword>
<evidence type="ECO:0000313" key="3">
    <source>
        <dbReference type="Proteomes" id="UP000016932"/>
    </source>
</evidence>
<gene>
    <name evidence="2" type="ORF">MYCFIDRAFT_176359</name>
</gene>
<evidence type="ECO:0000256" key="1">
    <source>
        <dbReference type="SAM" id="Phobius"/>
    </source>
</evidence>
<protein>
    <submittedName>
        <fullName evidence="2">Uncharacterized protein</fullName>
    </submittedName>
</protein>
<organism evidence="2 3">
    <name type="scientific">Pseudocercospora fijiensis (strain CIRAD86)</name>
    <name type="common">Black leaf streak disease fungus</name>
    <name type="synonym">Mycosphaerella fijiensis</name>
    <dbReference type="NCBI Taxonomy" id="383855"/>
    <lineage>
        <taxon>Eukaryota</taxon>
        <taxon>Fungi</taxon>
        <taxon>Dikarya</taxon>
        <taxon>Ascomycota</taxon>
        <taxon>Pezizomycotina</taxon>
        <taxon>Dothideomycetes</taxon>
        <taxon>Dothideomycetidae</taxon>
        <taxon>Mycosphaerellales</taxon>
        <taxon>Mycosphaerellaceae</taxon>
        <taxon>Pseudocercospora</taxon>
    </lineage>
</organism>
<dbReference type="AlphaFoldDB" id="M2YTD2"/>
<dbReference type="HOGENOM" id="CLU_742122_0_0_1"/>
<dbReference type="EMBL" id="KB446560">
    <property type="protein sequence ID" value="EME81015.1"/>
    <property type="molecule type" value="Genomic_DNA"/>
</dbReference>
<reference evidence="2 3" key="1">
    <citation type="journal article" date="2012" name="PLoS Pathog.">
        <title>Diverse lifestyles and strategies of plant pathogenesis encoded in the genomes of eighteen Dothideomycetes fungi.</title>
        <authorList>
            <person name="Ohm R.A."/>
            <person name="Feau N."/>
            <person name="Henrissat B."/>
            <person name="Schoch C.L."/>
            <person name="Horwitz B.A."/>
            <person name="Barry K.W."/>
            <person name="Condon B.J."/>
            <person name="Copeland A.C."/>
            <person name="Dhillon B."/>
            <person name="Glaser F."/>
            <person name="Hesse C.N."/>
            <person name="Kosti I."/>
            <person name="LaButti K."/>
            <person name="Lindquist E.A."/>
            <person name="Lucas S."/>
            <person name="Salamov A.A."/>
            <person name="Bradshaw R.E."/>
            <person name="Ciuffetti L."/>
            <person name="Hamelin R.C."/>
            <person name="Kema G.H.J."/>
            <person name="Lawrence C."/>
            <person name="Scott J.A."/>
            <person name="Spatafora J.W."/>
            <person name="Turgeon B.G."/>
            <person name="de Wit P.J.G.M."/>
            <person name="Zhong S."/>
            <person name="Goodwin S.B."/>
            <person name="Grigoriev I.V."/>
        </authorList>
    </citation>
    <scope>NUCLEOTIDE SEQUENCE [LARGE SCALE GENOMIC DNA]</scope>
    <source>
        <strain evidence="2 3">CIRAD86</strain>
    </source>
</reference>
<dbReference type="Proteomes" id="UP000016932">
    <property type="component" value="Unassembled WGS sequence"/>
</dbReference>
<proteinExistence type="predicted"/>
<name>M2YTD2_PSEFD</name>
<dbReference type="RefSeq" id="XP_007928330.1">
    <property type="nucleotide sequence ID" value="XM_007930139.1"/>
</dbReference>
<accession>M2YTD2</accession>
<evidence type="ECO:0000313" key="2">
    <source>
        <dbReference type="EMBL" id="EME81015.1"/>
    </source>
</evidence>
<dbReference type="GeneID" id="19333547"/>
<keyword evidence="1" id="KW-1133">Transmembrane helix</keyword>
<dbReference type="KEGG" id="pfj:MYCFIDRAFT_176359"/>
<feature type="transmembrane region" description="Helical" evidence="1">
    <location>
        <begin position="294"/>
        <end position="311"/>
    </location>
</feature>
<keyword evidence="1" id="KW-0812">Transmembrane</keyword>
<dbReference type="VEuPathDB" id="FungiDB:MYCFIDRAFT_176359"/>
<sequence>MFESLGWLLNVRGFLFGKHNGPKVRPEHHSGLRALIAGGGLFSTILKGVYGRYAQLFPSNHSISDNRAIEPHLTTLTSLSVAGSVEFAVVSRPKNVKTTRIVPKKMYLSTSCDHSECQKEERFRSELLAQNSKKEALRVMSPARFRCAMVLACDWTAHEASSRSLARTLGKPRFDPSISPNPTTSIELEAYKSMTTGHTNDKVGKQRAVYETSDTNQAHGELLPAFQPEFYPFPNLKLAFLKHPRWTRLSSALFVQLLRSERAFASENSARKRRMSNSTAASCLVGKCTRPCKLLMSAVHILLFSLLFSIYTRRSRRLQLECEAIPSEGTTMFSCMPKAKCFPLISFPLASMISTTCFQLSNKEPMIDTDPLN</sequence>
<keyword evidence="3" id="KW-1185">Reference proteome</keyword>